<evidence type="ECO:0000313" key="2">
    <source>
        <dbReference type="EMBL" id="OGZ94246.1"/>
    </source>
</evidence>
<dbReference type="InterPro" id="IPR052342">
    <property type="entry name" value="MCH/BMMD"/>
</dbReference>
<dbReference type="AlphaFoldDB" id="A0A1G2K4B2"/>
<dbReference type="Proteomes" id="UP000177152">
    <property type="component" value="Unassembled WGS sequence"/>
</dbReference>
<dbReference type="EMBL" id="MHQC01000039">
    <property type="protein sequence ID" value="OGZ94246.1"/>
    <property type="molecule type" value="Genomic_DNA"/>
</dbReference>
<dbReference type="SUPFAM" id="SSF54637">
    <property type="entry name" value="Thioesterase/thiol ester dehydrase-isomerase"/>
    <property type="match status" value="1"/>
</dbReference>
<dbReference type="InterPro" id="IPR029069">
    <property type="entry name" value="HotDog_dom_sf"/>
</dbReference>
<accession>A0A1G2K4B2</accession>
<feature type="domain" description="MaoC-like" evidence="1">
    <location>
        <begin position="56"/>
        <end position="148"/>
    </location>
</feature>
<sequence length="193" mass="21892">MFPLGTAKKPAKYILYYNPEGAIEAVLAPLYFEDFKPGMVFDSSLSGSLSPRAIFSKKRVEEFAVVTGDKNLLHTDPEFAKTTILKDVVVHGRLAGLDKLFGLLDKIGFWSGSLEALTSDNTNYFAPVYPNRDWIRYALDVVETKEVEKYPDKGIVKFHFLSTNQKGKRVSEGNFTVMLRRREFYPVIPKVSR</sequence>
<comment type="caution">
    <text evidence="2">The sequence shown here is derived from an EMBL/GenBank/DDBJ whole genome shotgun (WGS) entry which is preliminary data.</text>
</comment>
<dbReference type="Pfam" id="PF01575">
    <property type="entry name" value="MaoC_dehydratas"/>
    <property type="match status" value="1"/>
</dbReference>
<protein>
    <recommendedName>
        <fullName evidence="1">MaoC-like domain-containing protein</fullName>
    </recommendedName>
</protein>
<proteinExistence type="predicted"/>
<reference evidence="2 3" key="1">
    <citation type="journal article" date="2016" name="Nat. Commun.">
        <title>Thousands of microbial genomes shed light on interconnected biogeochemical processes in an aquifer system.</title>
        <authorList>
            <person name="Anantharaman K."/>
            <person name="Brown C.T."/>
            <person name="Hug L.A."/>
            <person name="Sharon I."/>
            <person name="Castelle C.J."/>
            <person name="Probst A.J."/>
            <person name="Thomas B.C."/>
            <person name="Singh A."/>
            <person name="Wilkins M.J."/>
            <person name="Karaoz U."/>
            <person name="Brodie E.L."/>
            <person name="Williams K.H."/>
            <person name="Hubbard S.S."/>
            <person name="Banfield J.F."/>
        </authorList>
    </citation>
    <scope>NUCLEOTIDE SEQUENCE [LARGE SCALE GENOMIC DNA]</scope>
</reference>
<dbReference type="PANTHER" id="PTHR43664:SF1">
    <property type="entry name" value="BETA-METHYLMALYL-COA DEHYDRATASE"/>
    <property type="match status" value="1"/>
</dbReference>
<organism evidence="2 3">
    <name type="scientific">Candidatus Sungbacteria bacterium RIFCSPHIGHO2_01_FULL_47_32</name>
    <dbReference type="NCBI Taxonomy" id="1802264"/>
    <lineage>
        <taxon>Bacteria</taxon>
        <taxon>Candidatus Sungiibacteriota</taxon>
    </lineage>
</organism>
<dbReference type="InterPro" id="IPR002539">
    <property type="entry name" value="MaoC-like_dom"/>
</dbReference>
<evidence type="ECO:0000313" key="3">
    <source>
        <dbReference type="Proteomes" id="UP000177152"/>
    </source>
</evidence>
<gene>
    <name evidence="2" type="ORF">A2633_05540</name>
</gene>
<dbReference type="Gene3D" id="3.10.129.10">
    <property type="entry name" value="Hotdog Thioesterase"/>
    <property type="match status" value="1"/>
</dbReference>
<name>A0A1G2K4B2_9BACT</name>
<dbReference type="PANTHER" id="PTHR43664">
    <property type="entry name" value="MONOAMINE OXIDASE-RELATED"/>
    <property type="match status" value="1"/>
</dbReference>
<evidence type="ECO:0000259" key="1">
    <source>
        <dbReference type="Pfam" id="PF01575"/>
    </source>
</evidence>